<evidence type="ECO:0000256" key="1">
    <source>
        <dbReference type="SAM" id="Phobius"/>
    </source>
</evidence>
<dbReference type="EMBL" id="AEBE01000154">
    <property type="protein sequence ID" value="EFU89032.1"/>
    <property type="molecule type" value="Genomic_DNA"/>
</dbReference>
<keyword evidence="1" id="KW-0812">Transmembrane</keyword>
<feature type="transmembrane region" description="Helical" evidence="1">
    <location>
        <begin position="87"/>
        <end position="109"/>
    </location>
</feature>
<sequence>MEGENMATFKRILNLENYIFTFFILFVFYGAINSPYSLVKILWEKPKHLLVLLPLLIILLLIIYKNKKILYTKIQALWHLIKAHDRVVIIGSLISLFLLQLLLLTQITVPIGWDVFDNFHSITTENRDYSKIVLSLNPNNEFFFFMMYYLNKFLRFIDVTGSWSNTWFSWQVVNCLFINSSLFLFYHASKRVFNPLTAFVAYSLFFLSFGLSPWLLTPYTDTAVLLFINLVFFAYSLFDQVSPPFVKYCLLLFIGIGLAWCFLMKPSSIIFFIAFSCIKVLQLLLVNRNKQSIVKLTVVALFLLTGFASAYYSFQFFVEKQTITEIDKEQAKPWTLFVMMGLTGTGGYNDADTQAVNQLPTQEAKKAYTIKMIQDRLKNKGFFGYLRFLAQKNRHNTANGDFDWGWDGGDLIPETPSKNRWQEHLRSLYYPQNQKSNYLRIYMHFFYLLTLLGLLFSIPLKDSKNNYAILKLAFIGAILYLLLFEGGRSRYLIQFMPFWYLLSASGWLGLREKINAKTICELE</sequence>
<dbReference type="AlphaFoldDB" id="A0ABC9P1S9"/>
<dbReference type="Proteomes" id="UP000004933">
    <property type="component" value="Unassembled WGS sequence"/>
</dbReference>
<keyword evidence="1" id="KW-0472">Membrane</keyword>
<name>A0ABC9P1S9_ENTFL</name>
<feature type="transmembrane region" description="Helical" evidence="1">
    <location>
        <begin position="245"/>
        <end position="263"/>
    </location>
</feature>
<keyword evidence="1" id="KW-1133">Transmembrane helix</keyword>
<feature type="transmembrane region" description="Helical" evidence="1">
    <location>
        <begin position="269"/>
        <end position="286"/>
    </location>
</feature>
<protein>
    <submittedName>
        <fullName evidence="2">Membrane protein</fullName>
    </submittedName>
</protein>
<feature type="transmembrane region" description="Helical" evidence="1">
    <location>
        <begin position="222"/>
        <end position="238"/>
    </location>
</feature>
<feature type="transmembrane region" description="Helical" evidence="1">
    <location>
        <begin position="467"/>
        <end position="485"/>
    </location>
</feature>
<accession>A0ABC9P1S9</accession>
<feature type="transmembrane region" description="Helical" evidence="1">
    <location>
        <begin position="198"/>
        <end position="216"/>
    </location>
</feature>
<proteinExistence type="predicted"/>
<feature type="transmembrane region" description="Helical" evidence="1">
    <location>
        <begin position="293"/>
        <end position="314"/>
    </location>
</feature>
<feature type="transmembrane region" description="Helical" evidence="1">
    <location>
        <begin position="48"/>
        <end position="66"/>
    </location>
</feature>
<comment type="caution">
    <text evidence="2">The sequence shown here is derived from an EMBL/GenBank/DDBJ whole genome shotgun (WGS) entry which is preliminary data.</text>
</comment>
<evidence type="ECO:0000313" key="3">
    <source>
        <dbReference type="Proteomes" id="UP000004933"/>
    </source>
</evidence>
<organism evidence="2 3">
    <name type="scientific">Enterococcus faecalis TX0630</name>
    <dbReference type="NCBI Taxonomy" id="749508"/>
    <lineage>
        <taxon>Bacteria</taxon>
        <taxon>Bacillati</taxon>
        <taxon>Bacillota</taxon>
        <taxon>Bacilli</taxon>
        <taxon>Lactobacillales</taxon>
        <taxon>Enterococcaceae</taxon>
        <taxon>Enterococcus</taxon>
    </lineage>
</organism>
<feature type="transmembrane region" description="Helical" evidence="1">
    <location>
        <begin position="441"/>
        <end position="460"/>
    </location>
</feature>
<evidence type="ECO:0000313" key="2">
    <source>
        <dbReference type="EMBL" id="EFU89032.1"/>
    </source>
</evidence>
<dbReference type="RefSeq" id="WP_002385675.1">
    <property type="nucleotide sequence ID" value="NZ_GL454891.1"/>
</dbReference>
<reference evidence="2 3" key="1">
    <citation type="submission" date="2010-09" db="EMBL/GenBank/DDBJ databases">
        <authorList>
            <person name="Weinstock G."/>
            <person name="Sodergren E."/>
            <person name="Clifton S."/>
            <person name="Fulton L."/>
            <person name="Fulton B."/>
            <person name="Courtney L."/>
            <person name="Fronick C."/>
            <person name="Harrison M."/>
            <person name="Strong C."/>
            <person name="Farmer C."/>
            <person name="Delahaunty K."/>
            <person name="Markovic C."/>
            <person name="Hall O."/>
            <person name="Minx P."/>
            <person name="Tomlinson C."/>
            <person name="Mitreva M."/>
            <person name="Hou S."/>
            <person name="Chen J."/>
            <person name="Wollam A."/>
            <person name="Pepin K.H."/>
            <person name="Johnson M."/>
            <person name="Bhonagiri V."/>
            <person name="Zhang X."/>
            <person name="Suruliraj S."/>
            <person name="Warren W."/>
            <person name="Chinwalla A."/>
            <person name="Mardis E.R."/>
            <person name="Wilson R.K."/>
        </authorList>
    </citation>
    <scope>NUCLEOTIDE SEQUENCE [LARGE SCALE GENOMIC DNA]</scope>
    <source>
        <strain evidence="2 3">TX0630</strain>
    </source>
</reference>
<gene>
    <name evidence="2" type="ORF">HMPREF9511_02970</name>
</gene>
<feature type="transmembrane region" description="Helical" evidence="1">
    <location>
        <begin position="491"/>
        <end position="510"/>
    </location>
</feature>
<feature type="transmembrane region" description="Helical" evidence="1">
    <location>
        <begin position="12"/>
        <end position="32"/>
    </location>
</feature>
<feature type="transmembrane region" description="Helical" evidence="1">
    <location>
        <begin position="167"/>
        <end position="186"/>
    </location>
</feature>